<dbReference type="EMBL" id="CAJPEV010002294">
    <property type="protein sequence ID" value="CAG0896428.1"/>
    <property type="molecule type" value="Genomic_DNA"/>
</dbReference>
<keyword evidence="2" id="KW-0732">Signal</keyword>
<dbReference type="Proteomes" id="UP000677054">
    <property type="component" value="Unassembled WGS sequence"/>
</dbReference>
<accession>A0A7R9FN57</accession>
<dbReference type="EMBL" id="LR901811">
    <property type="protein sequence ID" value="CAD7249441.1"/>
    <property type="molecule type" value="Genomic_DNA"/>
</dbReference>
<protein>
    <submittedName>
        <fullName evidence="3">Uncharacterized protein</fullName>
    </submittedName>
</protein>
<keyword evidence="1" id="KW-0472">Membrane</keyword>
<evidence type="ECO:0000256" key="2">
    <source>
        <dbReference type="SAM" id="SignalP"/>
    </source>
</evidence>
<dbReference type="AlphaFoldDB" id="A0A7R9FN57"/>
<keyword evidence="1" id="KW-0812">Transmembrane</keyword>
<gene>
    <name evidence="3" type="ORF">DSTB1V02_LOCUS9238</name>
</gene>
<feature type="signal peptide" evidence="2">
    <location>
        <begin position="1"/>
        <end position="24"/>
    </location>
</feature>
<feature type="transmembrane region" description="Helical" evidence="1">
    <location>
        <begin position="82"/>
        <end position="103"/>
    </location>
</feature>
<name>A0A7R9FN57_9CRUS</name>
<organism evidence="3">
    <name type="scientific">Darwinula stevensoni</name>
    <dbReference type="NCBI Taxonomy" id="69355"/>
    <lineage>
        <taxon>Eukaryota</taxon>
        <taxon>Metazoa</taxon>
        <taxon>Ecdysozoa</taxon>
        <taxon>Arthropoda</taxon>
        <taxon>Crustacea</taxon>
        <taxon>Oligostraca</taxon>
        <taxon>Ostracoda</taxon>
        <taxon>Podocopa</taxon>
        <taxon>Podocopida</taxon>
        <taxon>Darwinulocopina</taxon>
        <taxon>Darwinuloidea</taxon>
        <taxon>Darwinulidae</taxon>
        <taxon>Darwinula</taxon>
    </lineage>
</organism>
<feature type="chain" id="PRO_5036210570" evidence="2">
    <location>
        <begin position="25"/>
        <end position="113"/>
    </location>
</feature>
<keyword evidence="4" id="KW-1185">Reference proteome</keyword>
<evidence type="ECO:0000256" key="1">
    <source>
        <dbReference type="SAM" id="Phobius"/>
    </source>
</evidence>
<evidence type="ECO:0000313" key="3">
    <source>
        <dbReference type="EMBL" id="CAD7249441.1"/>
    </source>
</evidence>
<keyword evidence="1" id="KW-1133">Transmembrane helix</keyword>
<evidence type="ECO:0000313" key="4">
    <source>
        <dbReference type="Proteomes" id="UP000677054"/>
    </source>
</evidence>
<sequence length="113" mass="12077">MKRTSPTLALLFLLLAVQAREIQAQRSGTNATLTEEKGTTEASRCPMPSMDCLIPTHVRLAKAVLACVSLPDFTCCLCASQLIFLISAATFPLVLAAGLLSVVSDPNFNPLRT</sequence>
<reference evidence="3" key="1">
    <citation type="submission" date="2020-11" db="EMBL/GenBank/DDBJ databases">
        <authorList>
            <person name="Tran Van P."/>
        </authorList>
    </citation>
    <scope>NUCLEOTIDE SEQUENCE</scope>
</reference>
<proteinExistence type="predicted"/>